<dbReference type="RefSeq" id="WP_200352410.1">
    <property type="nucleotide sequence ID" value="NZ_BAABHZ010000001.1"/>
</dbReference>
<feature type="transmembrane region" description="Helical" evidence="2">
    <location>
        <begin position="12"/>
        <end position="35"/>
    </location>
</feature>
<name>A0A934R8L8_9BACT</name>
<dbReference type="AlphaFoldDB" id="A0A934R8L8"/>
<keyword evidence="2" id="KW-0472">Membrane</keyword>
<sequence length="1178" mass="125312">MKQNPKKNQPRGFALVVTLSMMILLTVIAVGLLTLSSVSIRTAARNDSMSLARANAKLALMIAIGDLQKTAGPDKAITAPANLVDANAAPGVTGVWKSWKAGHTSPNYDAKSASNFQGYLISGSDVTGVDLESQPNPGEVPDTKTASKDTRKLVGSSSVGTNNSSAEINAPVLTVSGKSKATTGGLAWVTMDEGVKGRIDLMPATDPASTGDSIAQIGAPARNGFEGIAKLDFLNKKNEDLKELNTILPKLVSLKQAGFPANDKEATARYFNDFTVASNSLQVDVANGGLKTDLSVLFDNPSATATTLPDAYANRYLYSDDAVPFQGASMNADIRWDFYANYARLYRRVTANDLKAGMKAALPAGYGTLKKTVDSKLKGPRYEATAANLKQPILLPTVLRVDTIFSIVAHDSHGNRTPAGSPYNKMLFLTYLPVVTLHNPYNVPLRVNSLQVEFSDIPVGFEFLVNGLPTTNAGLDTINNFYVDAGDRGASKVFNMQLSNSLSGPVDVPIGAGETRIFGTPFPATATWASEVGSNGSGSSLMFDWQSNQTGQTAVANTMPGLCSPGNIGIGFHVDWLARDGVRSQWVTDRRNDGVVMLKDDDVIKVNYGPKIPSTAAASNSFGVTVRLGSQEAAKTQVFYRDEARLKAIMSEGVSDRFPEVRTFPASCPRPSESPITTRNIYEPNTTQVKAYSKARPFAVFSVSAKTTMESFTMSRPMTDTGMSFQMATCDFVSNASGGASPLEFALVPVKQNGFAIESGGLAGANNTSLQAFFFGGHGANKGSNNATFYEIPIAPLQSIAQLRNANGGSISSAPYVTYTVGESRAHPAIPSDVAFSKPDTTRVMLDRSWLANDTLWDKYWFSSLSTLQGVGYNGAAARTQKDLATEFYNGTRRLPNARNVAYKAGKSADEAAAAAITTGGAQAAAYMMTQGGFNVNSTSVPAWMSVLSSLCGADVPLTTGSPEKDPKGTPFLRIRQPVMAGGSNATAKDKLWNSYRTLESGEIETLAKEIVKEVRDRGPFLSMSEFVNRRLSTGPLSTSGAIQAALDRANLNTAMLGNARAISPANVSGYGWANPDAVINNTGAGGLGEISQGDVLSTIGSFVTVRSDTFTVRAAGDARDGNGNITARAWCEAVVQRLPEYVDTTETAESVPILPVNINFGRRFAIVSFRWLNESEI</sequence>
<feature type="compositionally biased region" description="Basic and acidic residues" evidence="1">
    <location>
        <begin position="141"/>
        <end position="152"/>
    </location>
</feature>
<gene>
    <name evidence="3" type="ORF">JIN84_17755</name>
</gene>
<protein>
    <submittedName>
        <fullName evidence="3">Uncharacterized protein</fullName>
    </submittedName>
</protein>
<keyword evidence="2" id="KW-0812">Transmembrane</keyword>
<keyword evidence="4" id="KW-1185">Reference proteome</keyword>
<organism evidence="3 4">
    <name type="scientific">Luteolibacter yonseiensis</name>
    <dbReference type="NCBI Taxonomy" id="1144680"/>
    <lineage>
        <taxon>Bacteria</taxon>
        <taxon>Pseudomonadati</taxon>
        <taxon>Verrucomicrobiota</taxon>
        <taxon>Verrucomicrobiia</taxon>
        <taxon>Verrucomicrobiales</taxon>
        <taxon>Verrucomicrobiaceae</taxon>
        <taxon>Luteolibacter</taxon>
    </lineage>
</organism>
<evidence type="ECO:0000313" key="3">
    <source>
        <dbReference type="EMBL" id="MBK1817470.1"/>
    </source>
</evidence>
<feature type="region of interest" description="Disordered" evidence="1">
    <location>
        <begin position="127"/>
        <end position="162"/>
    </location>
</feature>
<evidence type="ECO:0000256" key="1">
    <source>
        <dbReference type="SAM" id="MobiDB-lite"/>
    </source>
</evidence>
<dbReference type="EMBL" id="JAENIK010000012">
    <property type="protein sequence ID" value="MBK1817470.1"/>
    <property type="molecule type" value="Genomic_DNA"/>
</dbReference>
<comment type="caution">
    <text evidence="3">The sequence shown here is derived from an EMBL/GenBank/DDBJ whole genome shotgun (WGS) entry which is preliminary data.</text>
</comment>
<reference evidence="3" key="1">
    <citation type="submission" date="2021-01" db="EMBL/GenBank/DDBJ databases">
        <title>Modified the classification status of verrucomicrobia.</title>
        <authorList>
            <person name="Feng X."/>
        </authorList>
    </citation>
    <scope>NUCLEOTIDE SEQUENCE</scope>
    <source>
        <strain evidence="3">JCM 18052</strain>
    </source>
</reference>
<evidence type="ECO:0000256" key="2">
    <source>
        <dbReference type="SAM" id="Phobius"/>
    </source>
</evidence>
<keyword evidence="2" id="KW-1133">Transmembrane helix</keyword>
<proteinExistence type="predicted"/>
<dbReference type="Proteomes" id="UP000600139">
    <property type="component" value="Unassembled WGS sequence"/>
</dbReference>
<accession>A0A934R8L8</accession>
<evidence type="ECO:0000313" key="4">
    <source>
        <dbReference type="Proteomes" id="UP000600139"/>
    </source>
</evidence>